<evidence type="ECO:0000313" key="2">
    <source>
        <dbReference type="EMBL" id="MBB6499941.1"/>
    </source>
</evidence>
<evidence type="ECO:0000259" key="1">
    <source>
        <dbReference type="Pfam" id="PF12680"/>
    </source>
</evidence>
<dbReference type="InterPro" id="IPR032710">
    <property type="entry name" value="NTF2-like_dom_sf"/>
</dbReference>
<accession>A0A7X0J2L0</accession>
<sequence length="132" mass="14620">MKNQAKQVVTEFLNAVKEVNTEKLGQLLHADVEWIQPGNNQLSGLKKSSGEVFQMVGKMFELSANTIRLTDVKSITVTGNRVACLLEWKATEPSGKILEVDNIDVYTVEDGKIIGAEVFSSDVAHEDHFWGN</sequence>
<dbReference type="InterPro" id="IPR037401">
    <property type="entry name" value="SnoaL-like"/>
</dbReference>
<dbReference type="SUPFAM" id="SSF54427">
    <property type="entry name" value="NTF2-like"/>
    <property type="match status" value="1"/>
</dbReference>
<name>A0A7X0J2L0_9SPHI</name>
<organism evidence="2 3">
    <name type="scientific">Pedobacter cryoconitis</name>
    <dbReference type="NCBI Taxonomy" id="188932"/>
    <lineage>
        <taxon>Bacteria</taxon>
        <taxon>Pseudomonadati</taxon>
        <taxon>Bacteroidota</taxon>
        <taxon>Sphingobacteriia</taxon>
        <taxon>Sphingobacteriales</taxon>
        <taxon>Sphingobacteriaceae</taxon>
        <taxon>Pedobacter</taxon>
    </lineage>
</organism>
<comment type="caution">
    <text evidence="2">The sequence shown here is derived from an EMBL/GenBank/DDBJ whole genome shotgun (WGS) entry which is preliminary data.</text>
</comment>
<dbReference type="Proteomes" id="UP000521017">
    <property type="component" value="Unassembled WGS sequence"/>
</dbReference>
<evidence type="ECO:0000313" key="3">
    <source>
        <dbReference type="Proteomes" id="UP000521017"/>
    </source>
</evidence>
<proteinExistence type="predicted"/>
<dbReference type="RefSeq" id="WP_184624666.1">
    <property type="nucleotide sequence ID" value="NZ_JACHCC010000005.1"/>
</dbReference>
<protein>
    <recommendedName>
        <fullName evidence="1">SnoaL-like domain-containing protein</fullName>
    </recommendedName>
</protein>
<dbReference type="Gene3D" id="3.10.450.50">
    <property type="match status" value="1"/>
</dbReference>
<dbReference type="AlphaFoldDB" id="A0A7X0J2L0"/>
<reference evidence="2 3" key="1">
    <citation type="submission" date="2020-08" db="EMBL/GenBank/DDBJ databases">
        <title>Genomic Encyclopedia of Type Strains, Phase IV (KMG-V): Genome sequencing to study the core and pangenomes of soil and plant-associated prokaryotes.</title>
        <authorList>
            <person name="Whitman W."/>
        </authorList>
    </citation>
    <scope>NUCLEOTIDE SEQUENCE [LARGE SCALE GENOMIC DNA]</scope>
    <source>
        <strain evidence="2 3">M2T3</strain>
    </source>
</reference>
<dbReference type="Pfam" id="PF12680">
    <property type="entry name" value="SnoaL_2"/>
    <property type="match status" value="1"/>
</dbReference>
<dbReference type="EMBL" id="JACHCC010000005">
    <property type="protein sequence ID" value="MBB6499941.1"/>
    <property type="molecule type" value="Genomic_DNA"/>
</dbReference>
<feature type="domain" description="SnoaL-like" evidence="1">
    <location>
        <begin position="9"/>
        <end position="114"/>
    </location>
</feature>
<gene>
    <name evidence="2" type="ORF">HDF25_002085</name>
</gene>